<dbReference type="Proteomes" id="UP000050545">
    <property type="component" value="Unassembled WGS sequence"/>
</dbReference>
<evidence type="ECO:0000313" key="2">
    <source>
        <dbReference type="Proteomes" id="UP000050545"/>
    </source>
</evidence>
<comment type="caution">
    <text evidence="1">The sequence shown here is derived from an EMBL/GenBank/DDBJ whole genome shotgun (WGS) entry which is preliminary data.</text>
</comment>
<gene>
    <name evidence="1" type="ORF">ALO67_102364</name>
</gene>
<name>A0AB34UB68_PSEA0</name>
<reference evidence="1 2" key="1">
    <citation type="submission" date="2015-09" db="EMBL/GenBank/DDBJ databases">
        <title>Genome announcement of multiple Pseudomonas syringae strains.</title>
        <authorList>
            <person name="Thakur S."/>
            <person name="Wang P.W."/>
            <person name="Gong Y."/>
            <person name="Weir B.S."/>
            <person name="Guttman D.S."/>
        </authorList>
    </citation>
    <scope>NUCLEOTIDE SEQUENCE [LARGE SCALE GENOMIC DNA]</scope>
    <source>
        <strain evidence="1 2">ICMP9623</strain>
    </source>
</reference>
<sequence length="34" mass="3882">MILTWEQLLTLLNTARVLHDGREAYSFLGVAHGR</sequence>
<organism evidence="1 2">
    <name type="scientific">Pseudomonas amygdali pv. hibisci</name>
    <dbReference type="NCBI Taxonomy" id="251723"/>
    <lineage>
        <taxon>Bacteria</taxon>
        <taxon>Pseudomonadati</taxon>
        <taxon>Pseudomonadota</taxon>
        <taxon>Gammaproteobacteria</taxon>
        <taxon>Pseudomonadales</taxon>
        <taxon>Pseudomonadaceae</taxon>
        <taxon>Pseudomonas</taxon>
        <taxon>Pseudomonas amygdali</taxon>
    </lineage>
</organism>
<evidence type="ECO:0000313" key="1">
    <source>
        <dbReference type="EMBL" id="KPX57237.1"/>
    </source>
</evidence>
<proteinExistence type="predicted"/>
<accession>A0AB34UB68</accession>
<protein>
    <submittedName>
        <fullName evidence="1">Uncharacterized protein</fullName>
    </submittedName>
</protein>
<dbReference type="AlphaFoldDB" id="A0AB34UB68"/>
<dbReference type="EMBL" id="LJQN01000043">
    <property type="protein sequence ID" value="KPX57237.1"/>
    <property type="molecule type" value="Genomic_DNA"/>
</dbReference>